<comment type="caution">
    <text evidence="2">The sequence shown here is derived from an EMBL/GenBank/DDBJ whole genome shotgun (WGS) entry which is preliminary data.</text>
</comment>
<dbReference type="AlphaFoldDB" id="A0AAW1PMT3"/>
<proteinExistence type="predicted"/>
<evidence type="ECO:0000313" key="3">
    <source>
        <dbReference type="Proteomes" id="UP001465755"/>
    </source>
</evidence>
<dbReference type="EMBL" id="JALJOQ010000021">
    <property type="protein sequence ID" value="KAK9809378.1"/>
    <property type="molecule type" value="Genomic_DNA"/>
</dbReference>
<gene>
    <name evidence="2" type="ORF">WJX73_010310</name>
</gene>
<accession>A0AAW1PMT3</accession>
<feature type="compositionally biased region" description="Low complexity" evidence="1">
    <location>
        <begin position="375"/>
        <end position="387"/>
    </location>
</feature>
<dbReference type="Proteomes" id="UP001465755">
    <property type="component" value="Unassembled WGS sequence"/>
</dbReference>
<protein>
    <submittedName>
        <fullName evidence="2">Uncharacterized protein</fullName>
    </submittedName>
</protein>
<feature type="compositionally biased region" description="Low complexity" evidence="1">
    <location>
        <begin position="112"/>
        <end position="123"/>
    </location>
</feature>
<feature type="region of interest" description="Disordered" evidence="1">
    <location>
        <begin position="112"/>
        <end position="159"/>
    </location>
</feature>
<feature type="region of interest" description="Disordered" evidence="1">
    <location>
        <begin position="306"/>
        <end position="387"/>
    </location>
</feature>
<sequence length="552" mass="57952">MGFCVFAEPLNMNRDVDAELQKLRDEAAVHIKEDSPVVIQGLESLHHANSAELHADGWHPVQRAGSPPPAGADWEVLSPAQLSPAGSTPRSLSLTDLLETEDRHARVASNEAMAAAEAATASALHPEQHEGSASSSTHIDASPAIESSPADDGLVPEAASFGSPFDVGLHESAALLHAADGQSKPPALDDGVQQPVAHEQDDSSDTGAGESDGEADGEGHSDQGSSYAHISQPASLHSLDHLDQDASPSRPVSLASFQDLQSHQGEDGLAWDIPEAHVEEVQSSGEGDSNEQGRIIPIAIDNSHEDEQPEALSPMASSTSSAVMVEREPESEPEAEAEDQLPALHSGQPDDDDDAGSVTGLEDERHAEVLPGDDSSSNPTSRLSSLSESLPSFSAGKLLDVDDEVFLGGKSPPYQGYPIGLYSSFVGAASATASVASGAWKWLQEWVSCLYGRLPPHARAVLARAARAARQPDTTVVLGVSLALVGALYAGAMVRNKQLARALHTKERDMAQLVMKVFNLQDTLQSSRRIPIVRHTSTTCSFSFAGGGIAAV</sequence>
<reference evidence="2 3" key="1">
    <citation type="journal article" date="2024" name="Nat. Commun.">
        <title>Phylogenomics reveals the evolutionary origins of lichenization in chlorophyte algae.</title>
        <authorList>
            <person name="Puginier C."/>
            <person name="Libourel C."/>
            <person name="Otte J."/>
            <person name="Skaloud P."/>
            <person name="Haon M."/>
            <person name="Grisel S."/>
            <person name="Petersen M."/>
            <person name="Berrin J.G."/>
            <person name="Delaux P.M."/>
            <person name="Dal Grande F."/>
            <person name="Keller J."/>
        </authorList>
    </citation>
    <scope>NUCLEOTIDE SEQUENCE [LARGE SCALE GENOMIC DNA]</scope>
    <source>
        <strain evidence="2 3">SAG 2036</strain>
    </source>
</reference>
<evidence type="ECO:0000256" key="1">
    <source>
        <dbReference type="SAM" id="MobiDB-lite"/>
    </source>
</evidence>
<name>A0AAW1PMT3_9CHLO</name>
<feature type="region of interest" description="Disordered" evidence="1">
    <location>
        <begin position="180"/>
        <end position="228"/>
    </location>
</feature>
<evidence type="ECO:0000313" key="2">
    <source>
        <dbReference type="EMBL" id="KAK9809378.1"/>
    </source>
</evidence>
<keyword evidence="3" id="KW-1185">Reference proteome</keyword>
<organism evidence="2 3">
    <name type="scientific">Symbiochloris irregularis</name>
    <dbReference type="NCBI Taxonomy" id="706552"/>
    <lineage>
        <taxon>Eukaryota</taxon>
        <taxon>Viridiplantae</taxon>
        <taxon>Chlorophyta</taxon>
        <taxon>core chlorophytes</taxon>
        <taxon>Trebouxiophyceae</taxon>
        <taxon>Trebouxiales</taxon>
        <taxon>Trebouxiaceae</taxon>
        <taxon>Symbiochloris</taxon>
    </lineage>
</organism>